<evidence type="ECO:0000256" key="8">
    <source>
        <dbReference type="ARBA" id="ARBA00023004"/>
    </source>
</evidence>
<feature type="binding site" evidence="11">
    <location>
        <position position="125"/>
    </location>
    <ligand>
        <name>Fe(2+)</name>
        <dbReference type="ChEBI" id="CHEBI:29033"/>
        <note>for iron-dependent acireductone dioxygenase activity</note>
    </ligand>
</feature>
<feature type="binding site" evidence="11">
    <location>
        <position position="121"/>
    </location>
    <ligand>
        <name>Fe(2+)</name>
        <dbReference type="ChEBI" id="CHEBI:29033"/>
        <note>for iron-dependent acireductone dioxygenase activity</note>
    </ligand>
</feature>
<dbReference type="Proteomes" id="UP000886523">
    <property type="component" value="Unassembled WGS sequence"/>
</dbReference>
<dbReference type="OrthoDB" id="1867259at2759"/>
<dbReference type="AlphaFoldDB" id="A0A9P6DPU6"/>
<dbReference type="InterPro" id="IPR014710">
    <property type="entry name" value="RmlC-like_jellyroll"/>
</dbReference>
<dbReference type="GO" id="GO:0010309">
    <property type="term" value="F:acireductone dioxygenase [iron(II)-requiring] activity"/>
    <property type="evidence" value="ECO:0007669"/>
    <property type="project" value="UniProtKB-UniRule"/>
</dbReference>
<dbReference type="InterPro" id="IPR004313">
    <property type="entry name" value="ARD"/>
</dbReference>
<gene>
    <name evidence="11" type="primary">ADI1</name>
    <name evidence="12" type="ORF">BS47DRAFT_480163</name>
</gene>
<keyword evidence="10 11" id="KW-0539">Nucleus</keyword>
<dbReference type="InterPro" id="IPR011051">
    <property type="entry name" value="RmlC_Cupin_sf"/>
</dbReference>
<evidence type="ECO:0000313" key="12">
    <source>
        <dbReference type="EMBL" id="KAF9505960.1"/>
    </source>
</evidence>
<comment type="catalytic activity">
    <reaction evidence="1 11">
        <text>1,2-dihydroxy-5-(methylsulfanyl)pent-1-en-3-one + O2 = 4-methylsulfanyl-2-oxobutanoate + formate + 2 H(+)</text>
        <dbReference type="Rhea" id="RHEA:24504"/>
        <dbReference type="ChEBI" id="CHEBI:15378"/>
        <dbReference type="ChEBI" id="CHEBI:15379"/>
        <dbReference type="ChEBI" id="CHEBI:15740"/>
        <dbReference type="ChEBI" id="CHEBI:16723"/>
        <dbReference type="ChEBI" id="CHEBI:49252"/>
        <dbReference type="EC" id="1.13.11.54"/>
    </reaction>
</comment>
<evidence type="ECO:0000256" key="10">
    <source>
        <dbReference type="ARBA" id="ARBA00023242"/>
    </source>
</evidence>
<dbReference type="Pfam" id="PF03079">
    <property type="entry name" value="ARD"/>
    <property type="match status" value="1"/>
</dbReference>
<keyword evidence="2 11" id="KW-0963">Cytoplasm</keyword>
<dbReference type="EC" id="1.13.11.53" evidence="11"/>
<accession>A0A9P6DPU6</accession>
<comment type="pathway">
    <text evidence="11">Amino-acid biosynthesis; L-methionine biosynthesis via salvage pathway; L-methionine from S-methyl-5-thio-alpha-D-ribose 1-phosphate: step 5/6.</text>
</comment>
<comment type="catalytic activity">
    <reaction evidence="11">
        <text>1,2-dihydroxy-5-(methylsulfanyl)pent-1-en-3-one + O2 = 3-(methylsulfanyl)propanoate + CO + formate + 2 H(+)</text>
        <dbReference type="Rhea" id="RHEA:14161"/>
        <dbReference type="ChEBI" id="CHEBI:15378"/>
        <dbReference type="ChEBI" id="CHEBI:15379"/>
        <dbReference type="ChEBI" id="CHEBI:15740"/>
        <dbReference type="ChEBI" id="CHEBI:17245"/>
        <dbReference type="ChEBI" id="CHEBI:49016"/>
        <dbReference type="ChEBI" id="CHEBI:49252"/>
        <dbReference type="EC" id="1.13.11.53"/>
    </reaction>
</comment>
<dbReference type="SUPFAM" id="SSF51182">
    <property type="entry name" value="RmlC-like cupins"/>
    <property type="match status" value="1"/>
</dbReference>
<keyword evidence="9 11" id="KW-0486">Methionine biosynthesis</keyword>
<dbReference type="GO" id="GO:0016151">
    <property type="term" value="F:nickel cation binding"/>
    <property type="evidence" value="ECO:0007669"/>
    <property type="project" value="UniProtKB-UniRule"/>
</dbReference>
<reference evidence="12" key="1">
    <citation type="journal article" date="2020" name="Nat. Commun.">
        <title>Large-scale genome sequencing of mycorrhizal fungi provides insights into the early evolution of symbiotic traits.</title>
        <authorList>
            <person name="Miyauchi S."/>
            <person name="Kiss E."/>
            <person name="Kuo A."/>
            <person name="Drula E."/>
            <person name="Kohler A."/>
            <person name="Sanchez-Garcia M."/>
            <person name="Morin E."/>
            <person name="Andreopoulos B."/>
            <person name="Barry K.W."/>
            <person name="Bonito G."/>
            <person name="Buee M."/>
            <person name="Carver A."/>
            <person name="Chen C."/>
            <person name="Cichocki N."/>
            <person name="Clum A."/>
            <person name="Culley D."/>
            <person name="Crous P.W."/>
            <person name="Fauchery L."/>
            <person name="Girlanda M."/>
            <person name="Hayes R.D."/>
            <person name="Keri Z."/>
            <person name="LaButti K."/>
            <person name="Lipzen A."/>
            <person name="Lombard V."/>
            <person name="Magnuson J."/>
            <person name="Maillard F."/>
            <person name="Murat C."/>
            <person name="Nolan M."/>
            <person name="Ohm R.A."/>
            <person name="Pangilinan J."/>
            <person name="Pereira M.F."/>
            <person name="Perotto S."/>
            <person name="Peter M."/>
            <person name="Pfister S."/>
            <person name="Riley R."/>
            <person name="Sitrit Y."/>
            <person name="Stielow J.B."/>
            <person name="Szollosi G."/>
            <person name="Zifcakova L."/>
            <person name="Stursova M."/>
            <person name="Spatafora J.W."/>
            <person name="Tedersoo L."/>
            <person name="Vaario L.M."/>
            <person name="Yamada A."/>
            <person name="Yan M."/>
            <person name="Wang P."/>
            <person name="Xu J."/>
            <person name="Bruns T."/>
            <person name="Baldrian P."/>
            <person name="Vilgalys R."/>
            <person name="Dunand C."/>
            <person name="Henrissat B."/>
            <person name="Grigoriev I.V."/>
            <person name="Hibbett D."/>
            <person name="Nagy L.G."/>
            <person name="Martin F.M."/>
        </authorList>
    </citation>
    <scope>NUCLEOTIDE SEQUENCE</scope>
    <source>
        <strain evidence="12">UP504</strain>
    </source>
</reference>
<organism evidence="12 13">
    <name type="scientific">Hydnum rufescens UP504</name>
    <dbReference type="NCBI Taxonomy" id="1448309"/>
    <lineage>
        <taxon>Eukaryota</taxon>
        <taxon>Fungi</taxon>
        <taxon>Dikarya</taxon>
        <taxon>Basidiomycota</taxon>
        <taxon>Agaricomycotina</taxon>
        <taxon>Agaricomycetes</taxon>
        <taxon>Cantharellales</taxon>
        <taxon>Hydnaceae</taxon>
        <taxon>Hydnum</taxon>
    </lineage>
</organism>
<evidence type="ECO:0000256" key="1">
    <source>
        <dbReference type="ARBA" id="ARBA00000428"/>
    </source>
</evidence>
<evidence type="ECO:0000256" key="9">
    <source>
        <dbReference type="ARBA" id="ARBA00023167"/>
    </source>
</evidence>
<dbReference type="CDD" id="cd02232">
    <property type="entry name" value="cupin_ARD"/>
    <property type="match status" value="1"/>
</dbReference>
<feature type="binding site" evidence="11">
    <location>
        <position position="165"/>
    </location>
    <ligand>
        <name>Ni(2+)</name>
        <dbReference type="ChEBI" id="CHEBI:49786"/>
        <note>for nickel-dependent acireductone dioxygenase activity</note>
    </ligand>
</feature>
<keyword evidence="5 11" id="KW-0479">Metal-binding</keyword>
<evidence type="ECO:0000256" key="3">
    <source>
        <dbReference type="ARBA" id="ARBA00022596"/>
    </source>
</evidence>
<comment type="similarity">
    <text evidence="11">Belongs to the acireductone dioxygenase (ARD) family.</text>
</comment>
<dbReference type="EC" id="1.13.11.54" evidence="11"/>
<dbReference type="PANTHER" id="PTHR23418:SF0">
    <property type="entry name" value="ACIREDUCTONE DIOXYGENASE"/>
    <property type="match status" value="1"/>
</dbReference>
<dbReference type="EMBL" id="MU129130">
    <property type="protein sequence ID" value="KAF9505960.1"/>
    <property type="molecule type" value="Genomic_DNA"/>
</dbReference>
<proteinExistence type="inferred from homology"/>
<feature type="binding site" evidence="11">
    <location>
        <position position="121"/>
    </location>
    <ligand>
        <name>Ni(2+)</name>
        <dbReference type="ChEBI" id="CHEBI:49786"/>
        <note>for nickel-dependent acireductone dioxygenase activity</note>
    </ligand>
</feature>
<protein>
    <recommendedName>
        <fullName evidence="11">Acireductone dioxygenase</fullName>
    </recommendedName>
    <alternativeName>
        <fullName evidence="11">Acireductone dioxygenase (Fe(2+)-requiring)</fullName>
        <shortName evidence="11">ARD'</shortName>
        <shortName evidence="11">Fe-ARD</shortName>
        <ecNumber evidence="11">1.13.11.54</ecNumber>
    </alternativeName>
    <alternativeName>
        <fullName evidence="11">Acireductone dioxygenase (Ni(2+)-requiring)</fullName>
        <shortName evidence="11">ARD</shortName>
        <shortName evidence="11">Ni-ARD</shortName>
        <ecNumber evidence="11">1.13.11.53</ecNumber>
    </alternativeName>
</protein>
<dbReference type="GO" id="GO:0019509">
    <property type="term" value="P:L-methionine salvage from methylthioadenosine"/>
    <property type="evidence" value="ECO:0007669"/>
    <property type="project" value="UniProtKB-UniRule"/>
</dbReference>
<evidence type="ECO:0000256" key="5">
    <source>
        <dbReference type="ARBA" id="ARBA00022723"/>
    </source>
</evidence>
<evidence type="ECO:0000313" key="13">
    <source>
        <dbReference type="Proteomes" id="UP000886523"/>
    </source>
</evidence>
<keyword evidence="3 11" id="KW-0533">Nickel</keyword>
<evidence type="ECO:0000256" key="6">
    <source>
        <dbReference type="ARBA" id="ARBA00022964"/>
    </source>
</evidence>
<keyword evidence="13" id="KW-1185">Reference proteome</keyword>
<dbReference type="HAMAP" id="MF_03154">
    <property type="entry name" value="Salvage_MtnD_euk"/>
    <property type="match status" value="1"/>
</dbReference>
<dbReference type="GO" id="GO:0005506">
    <property type="term" value="F:iron ion binding"/>
    <property type="evidence" value="ECO:0007669"/>
    <property type="project" value="UniProtKB-UniRule"/>
</dbReference>
<feature type="binding site" evidence="11">
    <location>
        <position position="119"/>
    </location>
    <ligand>
        <name>Fe(2+)</name>
        <dbReference type="ChEBI" id="CHEBI:29033"/>
        <note>for iron-dependent acireductone dioxygenase activity</note>
    </ligand>
</feature>
<dbReference type="FunFam" id="2.60.120.10:FF:000099">
    <property type="entry name" value="1,2-dihydroxy-3-keto-5-methylthiopentene dioxygenase"/>
    <property type="match status" value="1"/>
</dbReference>
<evidence type="ECO:0000256" key="7">
    <source>
        <dbReference type="ARBA" id="ARBA00023002"/>
    </source>
</evidence>
<feature type="binding site" evidence="11">
    <location>
        <position position="165"/>
    </location>
    <ligand>
        <name>Fe(2+)</name>
        <dbReference type="ChEBI" id="CHEBI:29033"/>
        <note>for iron-dependent acireductone dioxygenase activity</note>
    </ligand>
</feature>
<comment type="function">
    <text evidence="11">Catalyzes 2 different reactions between oxygen and the acireductone 1,2-dihydroxy-3-keto-5-methylthiopentene (DHK-MTPene) depending upon the metal bound in the active site. Fe-containing acireductone dioxygenase (Fe-ARD) produces formate and 2-keto-4-methylthiobutyrate (KMTB), the alpha-ketoacid precursor of methionine in the methionine recycle pathway. Ni-containing acireductone dioxygenase (Ni-ARD) produces methylthiopropionate, carbon monoxide and formate, and does not lie on the methionine recycle pathway.</text>
</comment>
<keyword evidence="6 11" id="KW-0223">Dioxygenase</keyword>
<dbReference type="Gene3D" id="2.60.120.10">
    <property type="entry name" value="Jelly Rolls"/>
    <property type="match status" value="1"/>
</dbReference>
<comment type="caution">
    <text evidence="12">The sequence shown here is derived from an EMBL/GenBank/DDBJ whole genome shotgun (WGS) entry which is preliminary data.</text>
</comment>
<feature type="binding site" evidence="11">
    <location>
        <position position="125"/>
    </location>
    <ligand>
        <name>Ni(2+)</name>
        <dbReference type="ChEBI" id="CHEBI:49786"/>
        <note>for nickel-dependent acireductone dioxygenase activity</note>
    </ligand>
</feature>
<dbReference type="GO" id="GO:0005634">
    <property type="term" value="C:nucleus"/>
    <property type="evidence" value="ECO:0007669"/>
    <property type="project" value="UniProtKB-SubCell"/>
</dbReference>
<evidence type="ECO:0000256" key="11">
    <source>
        <dbReference type="HAMAP-Rule" id="MF_03154"/>
    </source>
</evidence>
<dbReference type="GO" id="GO:0005737">
    <property type="term" value="C:cytoplasm"/>
    <property type="evidence" value="ECO:0007669"/>
    <property type="project" value="UniProtKB-SubCell"/>
</dbReference>
<keyword evidence="4 11" id="KW-0028">Amino-acid biosynthesis</keyword>
<name>A0A9P6DPU6_9AGAM</name>
<dbReference type="PANTHER" id="PTHR23418">
    <property type="entry name" value="ACIREDUCTONE DIOXYGENASE"/>
    <property type="match status" value="1"/>
</dbReference>
<comment type="cofactor">
    <cofactor evidence="11">
        <name>Fe(2+)</name>
        <dbReference type="ChEBI" id="CHEBI:29033"/>
    </cofactor>
    <cofactor evidence="11">
        <name>Ni(2+)</name>
        <dbReference type="ChEBI" id="CHEBI:49786"/>
    </cofactor>
    <text evidence="11">Binds either 1 Fe or Ni cation per monomer. Iron-binding promotes an acireductone dioxygenase reaction producing 2-keto-4-methylthiobutyrate, while nickel-binding promotes an acireductone dioxygenase reaction producing 3-(methylsulfanyl)propanoate.</text>
</comment>
<evidence type="ECO:0000256" key="4">
    <source>
        <dbReference type="ARBA" id="ARBA00022605"/>
    </source>
</evidence>
<keyword evidence="8 11" id="KW-0408">Iron</keyword>
<dbReference type="InterPro" id="IPR027496">
    <property type="entry name" value="ARD_euk"/>
</dbReference>
<dbReference type="GO" id="GO:0010308">
    <property type="term" value="F:acireductone dioxygenase (Ni2+-requiring) activity"/>
    <property type="evidence" value="ECO:0007669"/>
    <property type="project" value="UniProtKB-UniRule"/>
</dbReference>
<sequence>MGLETSASYEFVRSQSEVSACHPYVRPLIMKAYRFNDASYVKNPDQRLAHTYEPEQLVSVEALDRLGVKYWSIPIQGWEPKIDAIAAERAYKNRDLINVTKEGLGELYESKIKSFFEEHLHEDEEIRYILDGSGYFDVRDFQTDSWIRIGVVPGDLLVLPAGIYHRFTLDHTNAIKALRLFQDEPKWIPYNRSPETDRNPFRQEYAKSVSIAV</sequence>
<comment type="subcellular location">
    <subcellularLocation>
        <location evidence="11">Cytoplasm</location>
    </subcellularLocation>
    <subcellularLocation>
        <location evidence="11">Nucleus</location>
    </subcellularLocation>
</comment>
<feature type="binding site" evidence="11">
    <location>
        <position position="119"/>
    </location>
    <ligand>
        <name>Ni(2+)</name>
        <dbReference type="ChEBI" id="CHEBI:49786"/>
        <note>for nickel-dependent acireductone dioxygenase activity</note>
    </ligand>
</feature>
<keyword evidence="7 11" id="KW-0560">Oxidoreductase</keyword>
<evidence type="ECO:0000256" key="2">
    <source>
        <dbReference type="ARBA" id="ARBA00022490"/>
    </source>
</evidence>